<dbReference type="Pfam" id="PF13290">
    <property type="entry name" value="CHB_HEX_C_1"/>
    <property type="match status" value="1"/>
</dbReference>
<dbReference type="Pfam" id="PF00884">
    <property type="entry name" value="Sulfatase"/>
    <property type="match status" value="1"/>
</dbReference>
<comment type="PTM">
    <text evidence="5">The conversion to 3-oxoalanine (also known as C-formylglycine, FGly), of a serine or cysteine residue in prokaryotes and of a cysteine residue in eukaryotes, is critical for catalytic activity.</text>
</comment>
<dbReference type="AlphaFoldDB" id="A0A1H3ZLF5"/>
<dbReference type="PANTHER" id="PTHR42693:SF53">
    <property type="entry name" value="ENDO-4-O-SULFATASE"/>
    <property type="match status" value="1"/>
</dbReference>
<dbReference type="CDD" id="cd16027">
    <property type="entry name" value="SGSH"/>
    <property type="match status" value="1"/>
</dbReference>
<evidence type="ECO:0000256" key="3">
    <source>
        <dbReference type="ARBA" id="ARBA00022801"/>
    </source>
</evidence>
<keyword evidence="2" id="KW-0479">Metal-binding</keyword>
<keyword evidence="9" id="KW-1185">Reference proteome</keyword>
<evidence type="ECO:0000256" key="5">
    <source>
        <dbReference type="PIRSR" id="PIRSR600917-52"/>
    </source>
</evidence>
<feature type="domain" description="GH29D-like beta-sandwich" evidence="7">
    <location>
        <begin position="481"/>
        <end position="540"/>
    </location>
</feature>
<dbReference type="GO" id="GO:0004065">
    <property type="term" value="F:arylsulfatase activity"/>
    <property type="evidence" value="ECO:0007669"/>
    <property type="project" value="TreeGrafter"/>
</dbReference>
<keyword evidence="3" id="KW-0378">Hydrolase</keyword>
<name>A0A1H3ZLF5_9BACT</name>
<evidence type="ECO:0000256" key="2">
    <source>
        <dbReference type="ARBA" id="ARBA00022723"/>
    </source>
</evidence>
<evidence type="ECO:0000256" key="1">
    <source>
        <dbReference type="ARBA" id="ARBA00008779"/>
    </source>
</evidence>
<proteinExistence type="inferred from homology"/>
<keyword evidence="4" id="KW-0106">Calcium</keyword>
<protein>
    <submittedName>
        <fullName evidence="8">Arylsulfatase A</fullName>
    </submittedName>
</protein>
<dbReference type="GO" id="GO:0046872">
    <property type="term" value="F:metal ion binding"/>
    <property type="evidence" value="ECO:0007669"/>
    <property type="project" value="UniProtKB-KW"/>
</dbReference>
<dbReference type="PANTHER" id="PTHR42693">
    <property type="entry name" value="ARYLSULFATASE FAMILY MEMBER"/>
    <property type="match status" value="1"/>
</dbReference>
<dbReference type="InterPro" id="IPR017850">
    <property type="entry name" value="Alkaline_phosphatase_core_sf"/>
</dbReference>
<evidence type="ECO:0000259" key="7">
    <source>
        <dbReference type="Pfam" id="PF13290"/>
    </source>
</evidence>
<dbReference type="InterPro" id="IPR024607">
    <property type="entry name" value="Sulfatase_CS"/>
</dbReference>
<gene>
    <name evidence="8" type="ORF">SAMN05444145_102242</name>
</gene>
<organism evidence="8 9">
    <name type="scientific">Alistipes timonensis JC136</name>
    <dbReference type="NCBI Taxonomy" id="1033731"/>
    <lineage>
        <taxon>Bacteria</taxon>
        <taxon>Pseudomonadati</taxon>
        <taxon>Bacteroidota</taxon>
        <taxon>Bacteroidia</taxon>
        <taxon>Bacteroidales</taxon>
        <taxon>Rikenellaceae</taxon>
        <taxon>Alistipes</taxon>
    </lineage>
</organism>
<sequence>MKTTGLLGITVLAAATSPGSAAIARERKAPERRPNILCLVCEDISPYLGCYGDKLADTPNLDRFAREGIRYTRMFTTIGVSAPSRASLITGLFPTSFGANYMRTSNTKPLTEGLVPPYEAVPDDGVKCYTEFLRAAGYYCTNNVKTDYQFKPPVTAWDESSKTAHWKNRPEGMPFFAIFNMTVTHESQVWKRADEPLVLSPDEVVLPPYHPDNAVTRRDWAVMYSNVHEMDRQMQSYIDEVRDAGLLDNTIVIWYSDNGGPLPRQKRELYESGALVPFMVRFPDGTCAGTVEDRLLMFADIPATILSLAGIRPPSYMHGIPFLGRYEGRERSYVYGARDRLDEIVERQTCVRDARYRYVRNHLPGKSGYMQVLSRLNMPMMRNMVELYERGELDEQSRRWFEKPRRTEEFYDVDNDPHEMHNLIDDPRYARDIARMRRELTRWDNRYNPYLGLTEAELRERLWPGGVQPGVAAPEVRSDRNGSVKIVCATKGASIAYQIDGRGYSEKHWLLYTAPVRLQPGQTLTAVATRIGCKTSDVTTYKH</sequence>
<dbReference type="InterPro" id="IPR050738">
    <property type="entry name" value="Sulfatase"/>
</dbReference>
<feature type="modified residue" description="3-oxoalanine (Ser)" evidence="5">
    <location>
        <position position="81"/>
    </location>
</feature>
<dbReference type="InterPro" id="IPR000917">
    <property type="entry name" value="Sulfatase_N"/>
</dbReference>
<evidence type="ECO:0000313" key="9">
    <source>
        <dbReference type="Proteomes" id="UP000183253"/>
    </source>
</evidence>
<dbReference type="OrthoDB" id="9765065at2"/>
<dbReference type="EMBL" id="FNRI01000002">
    <property type="protein sequence ID" value="SEA24124.1"/>
    <property type="molecule type" value="Genomic_DNA"/>
</dbReference>
<dbReference type="Gene3D" id="3.40.720.10">
    <property type="entry name" value="Alkaline Phosphatase, subunit A"/>
    <property type="match status" value="1"/>
</dbReference>
<comment type="similarity">
    <text evidence="1">Belongs to the sulfatase family.</text>
</comment>
<dbReference type="InterPro" id="IPR059177">
    <property type="entry name" value="GH29D-like_dom"/>
</dbReference>
<dbReference type="SUPFAM" id="SSF53649">
    <property type="entry name" value="Alkaline phosphatase-like"/>
    <property type="match status" value="1"/>
</dbReference>
<dbReference type="Proteomes" id="UP000183253">
    <property type="component" value="Unassembled WGS sequence"/>
</dbReference>
<accession>A0A1H3ZLF5</accession>
<dbReference type="RefSeq" id="WP_010263266.1">
    <property type="nucleotide sequence ID" value="NZ_CAEG01000012.1"/>
</dbReference>
<feature type="domain" description="Sulfatase N-terminal" evidence="6">
    <location>
        <begin position="34"/>
        <end position="311"/>
    </location>
</feature>
<dbReference type="STRING" id="1033731.SAMN05444145_102242"/>
<evidence type="ECO:0000313" key="8">
    <source>
        <dbReference type="EMBL" id="SEA24124.1"/>
    </source>
</evidence>
<dbReference type="PROSITE" id="PS00523">
    <property type="entry name" value="SULFATASE_1"/>
    <property type="match status" value="1"/>
</dbReference>
<evidence type="ECO:0000256" key="4">
    <source>
        <dbReference type="ARBA" id="ARBA00022837"/>
    </source>
</evidence>
<evidence type="ECO:0000259" key="6">
    <source>
        <dbReference type="Pfam" id="PF00884"/>
    </source>
</evidence>
<reference evidence="8 9" key="1">
    <citation type="submission" date="2016-10" db="EMBL/GenBank/DDBJ databases">
        <authorList>
            <person name="de Groot N.N."/>
        </authorList>
    </citation>
    <scope>NUCLEOTIDE SEQUENCE [LARGE SCALE GENOMIC DNA]</scope>
    <source>
        <strain evidence="8 9">DSM 25383</strain>
    </source>
</reference>